<dbReference type="InterPro" id="IPR013087">
    <property type="entry name" value="Znf_C2H2_type"/>
</dbReference>
<reference evidence="6 7" key="1">
    <citation type="journal article" date="2016" name="Genome Biol. Evol.">
        <title>Gene Family Evolution Reflects Adaptation to Soil Environmental Stressors in the Genome of the Collembolan Orchesella cincta.</title>
        <authorList>
            <person name="Faddeeva-Vakhrusheva A."/>
            <person name="Derks M.F."/>
            <person name="Anvar S.Y."/>
            <person name="Agamennone V."/>
            <person name="Suring W."/>
            <person name="Smit S."/>
            <person name="van Straalen N.M."/>
            <person name="Roelofs D."/>
        </authorList>
    </citation>
    <scope>NUCLEOTIDE SEQUENCE [LARGE SCALE GENOMIC DNA]</scope>
    <source>
        <tissue evidence="6">Mixed pool</tissue>
    </source>
</reference>
<feature type="domain" description="C2H2-type" evidence="5">
    <location>
        <begin position="184"/>
        <end position="206"/>
    </location>
</feature>
<dbReference type="AlphaFoldDB" id="A0A1D2MFT1"/>
<dbReference type="GO" id="GO:0008270">
    <property type="term" value="F:zinc ion binding"/>
    <property type="evidence" value="ECO:0007669"/>
    <property type="project" value="UniProtKB-KW"/>
</dbReference>
<keyword evidence="3" id="KW-0863">Zinc-finger</keyword>
<sequence>MECGVYVRNIEKHVMYCDKGIQDNSVVERSFPSRNTITKKMRNVDSSNPNYFSYKRGKMTYKMYQCRHCDFRTFRNLVGIETHVEEMHGKVEDSVAIPEPDLVEVKVEDATADDDDCIEAAETNPREVCNVGETLVKTEVVDLGHFSTPTFSIFEDEEESDPVPILSEKSTPAFELGSASDFGYRCPYCPFKHNFTRSFENHMPVHATGSNAVACPDCGVYVFQENLVEHRKLDLKRALAPPKVRKKSVRPRKKVITTKEKKDEKVIPSGYSSHIEQDGKRGRLVYSCHHCPFTVKGGRSQIESHLEVHAPGSPAIPCEICGFYVYPERMNWHLSNRHHQQFKKACSKLKQKRPPSNPYFVTVKMSKSEFVQYPKKEHRCRKCPFKTLTYGKIAVHVKLHEEGSTGIPCEVCQEFVLPEQMELHRDTNHQDCVRQELEELNVKKDSVEK</sequence>
<feature type="domain" description="C2H2-type" evidence="5">
    <location>
        <begin position="378"/>
        <end position="400"/>
    </location>
</feature>
<evidence type="ECO:0000256" key="1">
    <source>
        <dbReference type="ARBA" id="ARBA00022723"/>
    </source>
</evidence>
<keyword evidence="4" id="KW-0862">Zinc</keyword>
<organism evidence="6 7">
    <name type="scientific">Orchesella cincta</name>
    <name type="common">Springtail</name>
    <name type="synonym">Podura cincta</name>
    <dbReference type="NCBI Taxonomy" id="48709"/>
    <lineage>
        <taxon>Eukaryota</taxon>
        <taxon>Metazoa</taxon>
        <taxon>Ecdysozoa</taxon>
        <taxon>Arthropoda</taxon>
        <taxon>Hexapoda</taxon>
        <taxon>Collembola</taxon>
        <taxon>Entomobryomorpha</taxon>
        <taxon>Entomobryoidea</taxon>
        <taxon>Orchesellidae</taxon>
        <taxon>Orchesellinae</taxon>
        <taxon>Orchesella</taxon>
    </lineage>
</organism>
<evidence type="ECO:0000313" key="7">
    <source>
        <dbReference type="Proteomes" id="UP000094527"/>
    </source>
</evidence>
<evidence type="ECO:0000256" key="2">
    <source>
        <dbReference type="ARBA" id="ARBA00022737"/>
    </source>
</evidence>
<gene>
    <name evidence="6" type="ORF">Ocin01_14851</name>
</gene>
<dbReference type="EMBL" id="LJIJ01001406">
    <property type="protein sequence ID" value="ODM91829.1"/>
    <property type="molecule type" value="Genomic_DNA"/>
</dbReference>
<feature type="domain" description="C2H2-type" evidence="5">
    <location>
        <begin position="316"/>
        <end position="338"/>
    </location>
</feature>
<evidence type="ECO:0000256" key="4">
    <source>
        <dbReference type="ARBA" id="ARBA00022833"/>
    </source>
</evidence>
<proteinExistence type="predicted"/>
<evidence type="ECO:0000313" key="6">
    <source>
        <dbReference type="EMBL" id="ODM91829.1"/>
    </source>
</evidence>
<evidence type="ECO:0000256" key="3">
    <source>
        <dbReference type="ARBA" id="ARBA00022771"/>
    </source>
</evidence>
<feature type="domain" description="C2H2-type" evidence="5">
    <location>
        <begin position="286"/>
        <end position="309"/>
    </location>
</feature>
<dbReference type="Proteomes" id="UP000094527">
    <property type="component" value="Unassembled WGS sequence"/>
</dbReference>
<dbReference type="Gene3D" id="3.30.160.60">
    <property type="entry name" value="Classic Zinc Finger"/>
    <property type="match status" value="1"/>
</dbReference>
<protein>
    <submittedName>
        <fullName evidence="6">Putative zinc finger protein</fullName>
    </submittedName>
</protein>
<keyword evidence="7" id="KW-1185">Reference proteome</keyword>
<feature type="domain" description="C2H2-type" evidence="5">
    <location>
        <begin position="407"/>
        <end position="429"/>
    </location>
</feature>
<dbReference type="OrthoDB" id="6077919at2759"/>
<feature type="domain" description="C2H2-type" evidence="5">
    <location>
        <begin position="64"/>
        <end position="88"/>
    </location>
</feature>
<keyword evidence="1" id="KW-0479">Metal-binding</keyword>
<dbReference type="GO" id="GO:0005634">
    <property type="term" value="C:nucleus"/>
    <property type="evidence" value="ECO:0007669"/>
    <property type="project" value="TreeGrafter"/>
</dbReference>
<comment type="caution">
    <text evidence="6">The sequence shown here is derived from an EMBL/GenBank/DDBJ whole genome shotgun (WGS) entry which is preliminary data.</text>
</comment>
<name>A0A1D2MFT1_ORCCI</name>
<accession>A0A1D2MFT1</accession>
<dbReference type="GO" id="GO:0045944">
    <property type="term" value="P:positive regulation of transcription by RNA polymerase II"/>
    <property type="evidence" value="ECO:0007669"/>
    <property type="project" value="TreeGrafter"/>
</dbReference>
<dbReference type="SMART" id="SM00355">
    <property type="entry name" value="ZnF_C2H2"/>
    <property type="match status" value="6"/>
</dbReference>
<dbReference type="InterPro" id="IPR050688">
    <property type="entry name" value="Zinc_finger/UBP_domain"/>
</dbReference>
<dbReference type="PANTHER" id="PTHR24403:SF105">
    <property type="entry name" value="ZINC FINGER PROTEIN 2-LIKE ISOFORM X1"/>
    <property type="match status" value="1"/>
</dbReference>
<keyword evidence="2" id="KW-0677">Repeat</keyword>
<dbReference type="PANTHER" id="PTHR24403">
    <property type="entry name" value="ZINC FINGER PROTEIN"/>
    <property type="match status" value="1"/>
</dbReference>
<evidence type="ECO:0000259" key="5">
    <source>
        <dbReference type="SMART" id="SM00355"/>
    </source>
</evidence>